<dbReference type="SUPFAM" id="SSF53335">
    <property type="entry name" value="S-adenosyl-L-methionine-dependent methyltransferases"/>
    <property type="match status" value="1"/>
</dbReference>
<dbReference type="Pfam" id="PF13489">
    <property type="entry name" value="Methyltransf_23"/>
    <property type="match status" value="1"/>
</dbReference>
<dbReference type="OMA" id="STQHRIC"/>
<feature type="region of interest" description="Disordered" evidence="1">
    <location>
        <begin position="1"/>
        <end position="39"/>
    </location>
</feature>
<dbReference type="EMBL" id="KN294019">
    <property type="protein sequence ID" value="EEH37563.2"/>
    <property type="molecule type" value="Genomic_DNA"/>
</dbReference>
<dbReference type="Proteomes" id="UP000002059">
    <property type="component" value="Partially assembled WGS sequence"/>
</dbReference>
<dbReference type="RefSeq" id="XP_015700825.1">
    <property type="nucleotide sequence ID" value="XM_015846390.1"/>
</dbReference>
<dbReference type="InterPro" id="IPR029063">
    <property type="entry name" value="SAM-dependent_MTases_sf"/>
</dbReference>
<evidence type="ECO:0000313" key="2">
    <source>
        <dbReference type="EMBL" id="EEH37563.2"/>
    </source>
</evidence>
<organism evidence="2 3">
    <name type="scientific">Paracoccidioides lutzii (strain ATCC MYA-826 / Pb01)</name>
    <name type="common">Paracoccidioides brasiliensis</name>
    <dbReference type="NCBI Taxonomy" id="502779"/>
    <lineage>
        <taxon>Eukaryota</taxon>
        <taxon>Fungi</taxon>
        <taxon>Dikarya</taxon>
        <taxon>Ascomycota</taxon>
        <taxon>Pezizomycotina</taxon>
        <taxon>Eurotiomycetes</taxon>
        <taxon>Eurotiomycetidae</taxon>
        <taxon>Onygenales</taxon>
        <taxon>Ajellomycetaceae</taxon>
        <taxon>Paracoccidioides</taxon>
    </lineage>
</organism>
<dbReference type="KEGG" id="pbl:PAAG_07981"/>
<evidence type="ECO:0000256" key="1">
    <source>
        <dbReference type="SAM" id="MobiDB-lite"/>
    </source>
</evidence>
<dbReference type="VEuPathDB" id="FungiDB:PAAG_07981"/>
<dbReference type="AlphaFoldDB" id="C1HB40"/>
<feature type="compositionally biased region" description="Basic and acidic residues" evidence="1">
    <location>
        <begin position="13"/>
        <end position="25"/>
    </location>
</feature>
<reference evidence="2 3" key="1">
    <citation type="journal article" date="2011" name="PLoS Genet.">
        <title>Comparative genomic analysis of human fungal pathogens causing paracoccidioidomycosis.</title>
        <authorList>
            <person name="Desjardins C.A."/>
            <person name="Champion M.D."/>
            <person name="Holder J.W."/>
            <person name="Muszewska A."/>
            <person name="Goldberg J."/>
            <person name="Bailao A.M."/>
            <person name="Brigido M.M."/>
            <person name="Ferreira M.E."/>
            <person name="Garcia A.M."/>
            <person name="Grynberg M."/>
            <person name="Gujja S."/>
            <person name="Heiman D.I."/>
            <person name="Henn M.R."/>
            <person name="Kodira C.D."/>
            <person name="Leon-Narvaez H."/>
            <person name="Longo L.V."/>
            <person name="Ma L.J."/>
            <person name="Malavazi I."/>
            <person name="Matsuo A.L."/>
            <person name="Morais F.V."/>
            <person name="Pereira M."/>
            <person name="Rodriguez-Brito S."/>
            <person name="Sakthikumar S."/>
            <person name="Salem-Izacc S.M."/>
            <person name="Sykes S.M."/>
            <person name="Teixeira M.M."/>
            <person name="Vallejo M.C."/>
            <person name="Walter M.E."/>
            <person name="Yandava C."/>
            <person name="Young S."/>
            <person name="Zeng Q."/>
            <person name="Zucker J."/>
            <person name="Felipe M.S."/>
            <person name="Goldman G.H."/>
            <person name="Haas B.J."/>
            <person name="McEwen J.G."/>
            <person name="Nino-Vega G."/>
            <person name="Puccia R."/>
            <person name="San-Blas G."/>
            <person name="Soares C.M."/>
            <person name="Birren B.W."/>
            <person name="Cuomo C.A."/>
        </authorList>
    </citation>
    <scope>NUCLEOTIDE SEQUENCE [LARGE SCALE GENOMIC DNA]</scope>
    <source>
        <strain evidence="3">ATCC MYA-826 / Pb01</strain>
    </source>
</reference>
<dbReference type="GeneID" id="9093339"/>
<evidence type="ECO:0008006" key="4">
    <source>
        <dbReference type="Google" id="ProtNLM"/>
    </source>
</evidence>
<protein>
    <recommendedName>
        <fullName evidence="4">Methyltransferase</fullName>
    </recommendedName>
</protein>
<keyword evidence="3" id="KW-1185">Reference proteome</keyword>
<dbReference type="OrthoDB" id="2013972at2759"/>
<evidence type="ECO:0000313" key="3">
    <source>
        <dbReference type="Proteomes" id="UP000002059"/>
    </source>
</evidence>
<sequence length="228" mass="26194">MAEKTIPSDAIEVEVRIEPDEHQSDSEDEPQLGNPLSTGTSLASTVFNYRKSYKIPRRGYGYHGLKDGAYLLPNDRREQDRMDLQHFIYCPVLDGRLYCAPLKRDPGRELDLGTGTGSWAVEFADQHPTTEVLGSCFERDPPLPLHPHLHLWRYSNIKEKEEKNNPTKPHPMPLHPTPQNCTFDIDDFETEWTYPTKPQTGLYDYIHAREITGSIQDYPNPSHRHTAI</sequence>
<accession>C1HB40</accession>
<gene>
    <name evidence="2" type="ORF">PAAG_07981</name>
</gene>
<proteinExistence type="predicted"/>
<name>C1HB40_PARBA</name>
<dbReference type="HOGENOM" id="CLU_1215115_0_0_1"/>